<name>A0A0P0WH52_ORYSJ</name>
<reference evidence="2 3" key="3">
    <citation type="journal article" date="2013" name="Rice">
        <title>Improvement of the Oryza sativa Nipponbare reference genome using next generation sequence and optical map data.</title>
        <authorList>
            <person name="Kawahara Y."/>
            <person name="de la Bastide M."/>
            <person name="Hamilton J.P."/>
            <person name="Kanamori H."/>
            <person name="McCombie W.R."/>
            <person name="Ouyang S."/>
            <person name="Schwartz D.C."/>
            <person name="Tanaka T."/>
            <person name="Wu J."/>
            <person name="Zhou S."/>
            <person name="Childs K.L."/>
            <person name="Davidson R.M."/>
            <person name="Lin H."/>
            <person name="Quesada-Ocampo L."/>
            <person name="Vaillancourt B."/>
            <person name="Sakai H."/>
            <person name="Lee S.S."/>
            <person name="Kim J."/>
            <person name="Numa H."/>
            <person name="Itoh T."/>
            <person name="Buell C.R."/>
            <person name="Matsumoto T."/>
        </authorList>
    </citation>
    <scope>NUCLEOTIDE SEQUENCE [LARGE SCALE GENOMIC DNA]</scope>
    <source>
        <strain evidence="3">cv. Nipponbare</strain>
    </source>
</reference>
<dbReference type="PaxDb" id="39947-A0A0P0WH52"/>
<dbReference type="FunCoup" id="A0A0P0WH52">
    <property type="interactions" value="76"/>
</dbReference>
<dbReference type="Gramene" id="Os05t0112125-00">
    <property type="protein sequence ID" value="Os05t0112125-00"/>
    <property type="gene ID" value="Os05g0112125"/>
</dbReference>
<gene>
    <name evidence="2" type="ordered locus">Os05g0112125</name>
    <name evidence="2" type="ORF">OSNPB_050112125</name>
</gene>
<protein>
    <submittedName>
        <fullName evidence="2">Os05g0112125 protein</fullName>
    </submittedName>
</protein>
<dbReference type="InParanoid" id="A0A0P0WH52"/>
<dbReference type="AlphaFoldDB" id="A0A0P0WH52"/>
<dbReference type="EMBL" id="AP014961">
    <property type="protein sequence ID" value="BAS91936.1"/>
    <property type="molecule type" value="Genomic_DNA"/>
</dbReference>
<proteinExistence type="predicted"/>
<evidence type="ECO:0000313" key="3">
    <source>
        <dbReference type="Proteomes" id="UP000059680"/>
    </source>
</evidence>
<reference evidence="2 3" key="2">
    <citation type="journal article" date="2013" name="Plant Cell Physiol.">
        <title>Rice Annotation Project Database (RAP-DB): an integrative and interactive database for rice genomics.</title>
        <authorList>
            <person name="Sakai H."/>
            <person name="Lee S.S."/>
            <person name="Tanaka T."/>
            <person name="Numa H."/>
            <person name="Kim J."/>
            <person name="Kawahara Y."/>
            <person name="Wakimoto H."/>
            <person name="Yang C.C."/>
            <person name="Iwamoto M."/>
            <person name="Abe T."/>
            <person name="Yamada Y."/>
            <person name="Muto A."/>
            <person name="Inokuchi H."/>
            <person name="Ikemura T."/>
            <person name="Matsumoto T."/>
            <person name="Sasaki T."/>
            <person name="Itoh T."/>
        </authorList>
    </citation>
    <scope>NUCLEOTIDE SEQUENCE [LARGE SCALE GENOMIC DNA]</scope>
    <source>
        <strain evidence="3">cv. Nipponbare</strain>
    </source>
</reference>
<sequence length="373" mass="39190">MLRRRERLDAVHVELVALGSLLLLLLPWRRRAVTRPAALSHELLERLEELVVDALDVGEVGRAGEADVVAPAVEGEEVVGLLGGADVCLEDLDAVGVVHVEEAVKEDGEHDGDVGAELRALLDHRVERGEHDAALPRAAGWAAREDAVEQLAELQRPAQERLGVHLLHRRRRRPPRRRSRLVGEAHGARRGEEGYEEAGAVVEVERVGADEGGVVPRRGVRFVAELGEEREHRLAAAARGADELVAEVRVAVGDEAVGEREALGGDDVVARPGEAAREGGGAGGGVGAGVRGEGDHLADMAVLRGGVLVRRRADDGDVKLRRDGGGDLGDADGGLVLDGAQRLADRHGAGDGAASRAMGSGNGELATRCSSGS</sequence>
<dbReference type="Proteomes" id="UP000059680">
    <property type="component" value="Chromosome 5"/>
</dbReference>
<keyword evidence="3" id="KW-1185">Reference proteome</keyword>
<organism evidence="2 3">
    <name type="scientific">Oryza sativa subsp. japonica</name>
    <name type="common">Rice</name>
    <dbReference type="NCBI Taxonomy" id="39947"/>
    <lineage>
        <taxon>Eukaryota</taxon>
        <taxon>Viridiplantae</taxon>
        <taxon>Streptophyta</taxon>
        <taxon>Embryophyta</taxon>
        <taxon>Tracheophyta</taxon>
        <taxon>Spermatophyta</taxon>
        <taxon>Magnoliopsida</taxon>
        <taxon>Liliopsida</taxon>
        <taxon>Poales</taxon>
        <taxon>Poaceae</taxon>
        <taxon>BOP clade</taxon>
        <taxon>Oryzoideae</taxon>
        <taxon>Oryzeae</taxon>
        <taxon>Oryzinae</taxon>
        <taxon>Oryza</taxon>
        <taxon>Oryza sativa</taxon>
    </lineage>
</organism>
<evidence type="ECO:0000256" key="1">
    <source>
        <dbReference type="SAM" id="MobiDB-lite"/>
    </source>
</evidence>
<evidence type="ECO:0000313" key="2">
    <source>
        <dbReference type="EMBL" id="BAS91936.1"/>
    </source>
</evidence>
<feature type="region of interest" description="Disordered" evidence="1">
    <location>
        <begin position="345"/>
        <end position="373"/>
    </location>
</feature>
<accession>A0A0P0WH52</accession>
<reference evidence="3" key="1">
    <citation type="journal article" date="2005" name="Nature">
        <title>The map-based sequence of the rice genome.</title>
        <authorList>
            <consortium name="International rice genome sequencing project (IRGSP)"/>
            <person name="Matsumoto T."/>
            <person name="Wu J."/>
            <person name="Kanamori H."/>
            <person name="Katayose Y."/>
            <person name="Fujisawa M."/>
            <person name="Namiki N."/>
            <person name="Mizuno H."/>
            <person name="Yamamoto K."/>
            <person name="Antonio B.A."/>
            <person name="Baba T."/>
            <person name="Sakata K."/>
            <person name="Nagamura Y."/>
            <person name="Aoki H."/>
            <person name="Arikawa K."/>
            <person name="Arita K."/>
            <person name="Bito T."/>
            <person name="Chiden Y."/>
            <person name="Fujitsuka N."/>
            <person name="Fukunaka R."/>
            <person name="Hamada M."/>
            <person name="Harada C."/>
            <person name="Hayashi A."/>
            <person name="Hijishita S."/>
            <person name="Honda M."/>
            <person name="Hosokawa S."/>
            <person name="Ichikawa Y."/>
            <person name="Idonuma A."/>
            <person name="Iijima M."/>
            <person name="Ikeda M."/>
            <person name="Ikeno M."/>
            <person name="Ito K."/>
            <person name="Ito S."/>
            <person name="Ito T."/>
            <person name="Ito Y."/>
            <person name="Ito Y."/>
            <person name="Iwabuchi A."/>
            <person name="Kamiya K."/>
            <person name="Karasawa W."/>
            <person name="Kurita K."/>
            <person name="Katagiri S."/>
            <person name="Kikuta A."/>
            <person name="Kobayashi H."/>
            <person name="Kobayashi N."/>
            <person name="Machita K."/>
            <person name="Maehara T."/>
            <person name="Masukawa M."/>
            <person name="Mizubayashi T."/>
            <person name="Mukai Y."/>
            <person name="Nagasaki H."/>
            <person name="Nagata Y."/>
            <person name="Naito S."/>
            <person name="Nakashima M."/>
            <person name="Nakama Y."/>
            <person name="Nakamichi Y."/>
            <person name="Nakamura M."/>
            <person name="Meguro A."/>
            <person name="Negishi M."/>
            <person name="Ohta I."/>
            <person name="Ohta T."/>
            <person name="Okamoto M."/>
            <person name="Ono N."/>
            <person name="Saji S."/>
            <person name="Sakaguchi M."/>
            <person name="Sakai K."/>
            <person name="Shibata M."/>
            <person name="Shimokawa T."/>
            <person name="Song J."/>
            <person name="Takazaki Y."/>
            <person name="Terasawa K."/>
            <person name="Tsugane M."/>
            <person name="Tsuji K."/>
            <person name="Ueda S."/>
            <person name="Waki K."/>
            <person name="Yamagata H."/>
            <person name="Yamamoto M."/>
            <person name="Yamamoto S."/>
            <person name="Yamane H."/>
            <person name="Yoshiki S."/>
            <person name="Yoshihara R."/>
            <person name="Yukawa K."/>
            <person name="Zhong H."/>
            <person name="Yano M."/>
            <person name="Yuan Q."/>
            <person name="Ouyang S."/>
            <person name="Liu J."/>
            <person name="Jones K.M."/>
            <person name="Gansberger K."/>
            <person name="Moffat K."/>
            <person name="Hill J."/>
            <person name="Bera J."/>
            <person name="Fadrosh D."/>
            <person name="Jin S."/>
            <person name="Johri S."/>
            <person name="Kim M."/>
            <person name="Overton L."/>
            <person name="Reardon M."/>
            <person name="Tsitrin T."/>
            <person name="Vuong H."/>
            <person name="Weaver B."/>
            <person name="Ciecko A."/>
            <person name="Tallon L."/>
            <person name="Jackson J."/>
            <person name="Pai G."/>
            <person name="Aken S.V."/>
            <person name="Utterback T."/>
            <person name="Reidmuller S."/>
            <person name="Feldblyum T."/>
            <person name="Hsiao J."/>
            <person name="Zismann V."/>
            <person name="Iobst S."/>
            <person name="de Vazeille A.R."/>
            <person name="Buell C.R."/>
            <person name="Ying K."/>
            <person name="Li Y."/>
            <person name="Lu T."/>
            <person name="Huang Y."/>
            <person name="Zhao Q."/>
            <person name="Feng Q."/>
            <person name="Zhang L."/>
            <person name="Zhu J."/>
            <person name="Weng Q."/>
            <person name="Mu J."/>
            <person name="Lu Y."/>
            <person name="Fan D."/>
            <person name="Liu Y."/>
            <person name="Guan J."/>
            <person name="Zhang Y."/>
            <person name="Yu S."/>
            <person name="Liu X."/>
            <person name="Zhang Y."/>
            <person name="Hong G."/>
            <person name="Han B."/>
            <person name="Choisne N."/>
            <person name="Demange N."/>
            <person name="Orjeda G."/>
            <person name="Samain S."/>
            <person name="Cattolico L."/>
            <person name="Pelletier E."/>
            <person name="Couloux A."/>
            <person name="Segurens B."/>
            <person name="Wincker P."/>
            <person name="D'Hont A."/>
            <person name="Scarpelli C."/>
            <person name="Weissenbach J."/>
            <person name="Salanoubat M."/>
            <person name="Quetier F."/>
            <person name="Yu Y."/>
            <person name="Kim H.R."/>
            <person name="Rambo T."/>
            <person name="Currie J."/>
            <person name="Collura K."/>
            <person name="Luo M."/>
            <person name="Yang T."/>
            <person name="Ammiraju J.S.S."/>
            <person name="Engler F."/>
            <person name="Soderlund C."/>
            <person name="Wing R.A."/>
            <person name="Palmer L.E."/>
            <person name="de la Bastide M."/>
            <person name="Spiegel L."/>
            <person name="Nascimento L."/>
            <person name="Zutavern T."/>
            <person name="O'Shaughnessy A."/>
            <person name="Dike S."/>
            <person name="Dedhia N."/>
            <person name="Preston R."/>
            <person name="Balija V."/>
            <person name="McCombie W.R."/>
            <person name="Chow T."/>
            <person name="Chen H."/>
            <person name="Chung M."/>
            <person name="Chen C."/>
            <person name="Shaw J."/>
            <person name="Wu H."/>
            <person name="Hsiao K."/>
            <person name="Chao Y."/>
            <person name="Chu M."/>
            <person name="Cheng C."/>
            <person name="Hour A."/>
            <person name="Lee P."/>
            <person name="Lin S."/>
            <person name="Lin Y."/>
            <person name="Liou J."/>
            <person name="Liu S."/>
            <person name="Hsing Y."/>
            <person name="Raghuvanshi S."/>
            <person name="Mohanty A."/>
            <person name="Bharti A.K."/>
            <person name="Gaur A."/>
            <person name="Gupta V."/>
            <person name="Kumar D."/>
            <person name="Ravi V."/>
            <person name="Vij S."/>
            <person name="Kapur A."/>
            <person name="Khurana P."/>
            <person name="Khurana P."/>
            <person name="Khurana J.P."/>
            <person name="Tyagi A.K."/>
            <person name="Gaikwad K."/>
            <person name="Singh A."/>
            <person name="Dalal V."/>
            <person name="Srivastava S."/>
            <person name="Dixit A."/>
            <person name="Pal A.K."/>
            <person name="Ghazi I.A."/>
            <person name="Yadav M."/>
            <person name="Pandit A."/>
            <person name="Bhargava A."/>
            <person name="Sureshbabu K."/>
            <person name="Batra K."/>
            <person name="Sharma T.R."/>
            <person name="Mohapatra T."/>
            <person name="Singh N.K."/>
            <person name="Messing J."/>
            <person name="Nelson A.B."/>
            <person name="Fuks G."/>
            <person name="Kavchok S."/>
            <person name="Keizer G."/>
            <person name="Linton E."/>
            <person name="Llaca V."/>
            <person name="Song R."/>
            <person name="Tanyolac B."/>
            <person name="Young S."/>
            <person name="Ho-Il K."/>
            <person name="Hahn J.H."/>
            <person name="Sangsakoo G."/>
            <person name="Vanavichit A."/>
            <person name="de Mattos Luiz.A.T."/>
            <person name="Zimmer P.D."/>
            <person name="Malone G."/>
            <person name="Dellagostin O."/>
            <person name="de Oliveira A.C."/>
            <person name="Bevan M."/>
            <person name="Bancroft I."/>
            <person name="Minx P."/>
            <person name="Cordum H."/>
            <person name="Wilson R."/>
            <person name="Cheng Z."/>
            <person name="Jin W."/>
            <person name="Jiang J."/>
            <person name="Leong S.A."/>
            <person name="Iwama H."/>
            <person name="Gojobori T."/>
            <person name="Itoh T."/>
            <person name="Niimura Y."/>
            <person name="Fujii Y."/>
            <person name="Habara T."/>
            <person name="Sakai H."/>
            <person name="Sato Y."/>
            <person name="Wilson G."/>
            <person name="Kumar K."/>
            <person name="McCouch S."/>
            <person name="Juretic N."/>
            <person name="Hoen D."/>
            <person name="Wright S."/>
            <person name="Bruskiewich R."/>
            <person name="Bureau T."/>
            <person name="Miyao A."/>
            <person name="Hirochika H."/>
            <person name="Nishikawa T."/>
            <person name="Kadowaki K."/>
            <person name="Sugiura M."/>
            <person name="Burr B."/>
            <person name="Sasaki T."/>
        </authorList>
    </citation>
    <scope>NUCLEOTIDE SEQUENCE [LARGE SCALE GENOMIC DNA]</scope>
    <source>
        <strain evidence="3">cv. Nipponbare</strain>
    </source>
</reference>